<dbReference type="AlphaFoldDB" id="A0AAV7N6S2"/>
<dbReference type="EMBL" id="JANPWB010000013">
    <property type="protein sequence ID" value="KAJ1110013.1"/>
    <property type="molecule type" value="Genomic_DNA"/>
</dbReference>
<reference evidence="1" key="1">
    <citation type="journal article" date="2022" name="bioRxiv">
        <title>Sequencing and chromosome-scale assembly of the giantPleurodeles waltlgenome.</title>
        <authorList>
            <person name="Brown T."/>
            <person name="Elewa A."/>
            <person name="Iarovenko S."/>
            <person name="Subramanian E."/>
            <person name="Araus A.J."/>
            <person name="Petzold A."/>
            <person name="Susuki M."/>
            <person name="Suzuki K.-i.T."/>
            <person name="Hayashi T."/>
            <person name="Toyoda A."/>
            <person name="Oliveira C."/>
            <person name="Osipova E."/>
            <person name="Leigh N.D."/>
            <person name="Simon A."/>
            <person name="Yun M.H."/>
        </authorList>
    </citation>
    <scope>NUCLEOTIDE SEQUENCE</scope>
    <source>
        <strain evidence="1">20211129_DDA</strain>
        <tissue evidence="1">Liver</tissue>
    </source>
</reference>
<dbReference type="Proteomes" id="UP001066276">
    <property type="component" value="Chromosome 9"/>
</dbReference>
<evidence type="ECO:0000313" key="2">
    <source>
        <dbReference type="Proteomes" id="UP001066276"/>
    </source>
</evidence>
<protein>
    <submittedName>
        <fullName evidence="1">Uncharacterized protein</fullName>
    </submittedName>
</protein>
<evidence type="ECO:0000313" key="1">
    <source>
        <dbReference type="EMBL" id="KAJ1110013.1"/>
    </source>
</evidence>
<comment type="caution">
    <text evidence="1">The sequence shown here is derived from an EMBL/GenBank/DDBJ whole genome shotgun (WGS) entry which is preliminary data.</text>
</comment>
<sequence length="136" mass="14965">MHCMPTHIKKLLGRGYSRQQDGALVEDSAGRTKHLSFIRKQSGCPAPVPILCGIPEATSAKASLLLIKWCWGAEFGGMHEASEDLYAACLTALWEDEDLCGWKLQVQRGCLCCRKSLAPSACTWGGQTFILVRLRL</sequence>
<keyword evidence="2" id="KW-1185">Reference proteome</keyword>
<organism evidence="1 2">
    <name type="scientific">Pleurodeles waltl</name>
    <name type="common">Iberian ribbed newt</name>
    <dbReference type="NCBI Taxonomy" id="8319"/>
    <lineage>
        <taxon>Eukaryota</taxon>
        <taxon>Metazoa</taxon>
        <taxon>Chordata</taxon>
        <taxon>Craniata</taxon>
        <taxon>Vertebrata</taxon>
        <taxon>Euteleostomi</taxon>
        <taxon>Amphibia</taxon>
        <taxon>Batrachia</taxon>
        <taxon>Caudata</taxon>
        <taxon>Salamandroidea</taxon>
        <taxon>Salamandridae</taxon>
        <taxon>Pleurodelinae</taxon>
        <taxon>Pleurodeles</taxon>
    </lineage>
</organism>
<gene>
    <name evidence="1" type="ORF">NDU88_007368</name>
</gene>
<proteinExistence type="predicted"/>
<name>A0AAV7N6S2_PLEWA</name>
<accession>A0AAV7N6S2</accession>